<evidence type="ECO:0000313" key="7">
    <source>
        <dbReference type="Proteomes" id="UP000198403"/>
    </source>
</evidence>
<dbReference type="InterPro" id="IPR014757">
    <property type="entry name" value="Tscrpt_reg_IclR_C"/>
</dbReference>
<reference evidence="6 7" key="1">
    <citation type="submission" date="2017-06" db="EMBL/GenBank/DDBJ databases">
        <authorList>
            <person name="Kim H.J."/>
            <person name="Triplett B.A."/>
        </authorList>
    </citation>
    <scope>NUCLEOTIDE SEQUENCE [LARGE SCALE GENOMIC DNA]</scope>
    <source>
        <strain evidence="6 7">DSM 44272</strain>
    </source>
</reference>
<protein>
    <submittedName>
        <fullName evidence="6">Transcriptional regulator, IclR family</fullName>
    </submittedName>
</protein>
<dbReference type="SMART" id="SM00346">
    <property type="entry name" value="HTH_ICLR"/>
    <property type="match status" value="1"/>
</dbReference>
<feature type="domain" description="IclR-ED" evidence="5">
    <location>
        <begin position="70"/>
        <end position="253"/>
    </location>
</feature>
<evidence type="ECO:0000313" key="6">
    <source>
        <dbReference type="EMBL" id="SNR52471.1"/>
    </source>
</evidence>
<dbReference type="Gene3D" id="1.10.10.10">
    <property type="entry name" value="Winged helix-like DNA-binding domain superfamily/Winged helix DNA-binding domain"/>
    <property type="match status" value="1"/>
</dbReference>
<dbReference type="GO" id="GO:0003700">
    <property type="term" value="F:DNA-binding transcription factor activity"/>
    <property type="evidence" value="ECO:0007669"/>
    <property type="project" value="TreeGrafter"/>
</dbReference>
<evidence type="ECO:0000256" key="2">
    <source>
        <dbReference type="ARBA" id="ARBA00023125"/>
    </source>
</evidence>
<dbReference type="GO" id="GO:0003677">
    <property type="term" value="F:DNA binding"/>
    <property type="evidence" value="ECO:0007669"/>
    <property type="project" value="UniProtKB-KW"/>
</dbReference>
<dbReference type="Pfam" id="PF01614">
    <property type="entry name" value="IclR_C"/>
    <property type="match status" value="1"/>
</dbReference>
<dbReference type="Pfam" id="PF09339">
    <property type="entry name" value="HTH_IclR"/>
    <property type="match status" value="1"/>
</dbReference>
<dbReference type="RefSeq" id="WP_089336680.1">
    <property type="nucleotide sequence ID" value="NZ_FZNO01000011.1"/>
</dbReference>
<keyword evidence="2" id="KW-0238">DNA-binding</keyword>
<dbReference type="SUPFAM" id="SSF55781">
    <property type="entry name" value="GAF domain-like"/>
    <property type="match status" value="1"/>
</dbReference>
<keyword evidence="1" id="KW-0805">Transcription regulation</keyword>
<name>A0A238X1H7_9ACTN</name>
<dbReference type="InterPro" id="IPR036388">
    <property type="entry name" value="WH-like_DNA-bd_sf"/>
</dbReference>
<dbReference type="EMBL" id="FZNO01000011">
    <property type="protein sequence ID" value="SNR52471.1"/>
    <property type="molecule type" value="Genomic_DNA"/>
</dbReference>
<dbReference type="PROSITE" id="PS51078">
    <property type="entry name" value="ICLR_ED"/>
    <property type="match status" value="1"/>
</dbReference>
<dbReference type="OrthoDB" id="7274111at2"/>
<dbReference type="Proteomes" id="UP000198403">
    <property type="component" value="Unassembled WGS sequence"/>
</dbReference>
<dbReference type="InterPro" id="IPR029016">
    <property type="entry name" value="GAF-like_dom_sf"/>
</dbReference>
<dbReference type="PANTHER" id="PTHR30136">
    <property type="entry name" value="HELIX-TURN-HELIX TRANSCRIPTIONAL REGULATOR, ICLR FAMILY"/>
    <property type="match status" value="1"/>
</dbReference>
<keyword evidence="7" id="KW-1185">Reference proteome</keyword>
<dbReference type="SUPFAM" id="SSF46785">
    <property type="entry name" value="Winged helix' DNA-binding domain"/>
    <property type="match status" value="1"/>
</dbReference>
<dbReference type="AlphaFoldDB" id="A0A238X1H7"/>
<dbReference type="InterPro" id="IPR005471">
    <property type="entry name" value="Tscrpt_reg_IclR_N"/>
</dbReference>
<keyword evidence="3" id="KW-0804">Transcription</keyword>
<accession>A0A238X1H7</accession>
<gene>
    <name evidence="6" type="ORF">SAMN06272737_1117</name>
</gene>
<dbReference type="PROSITE" id="PS51077">
    <property type="entry name" value="HTH_ICLR"/>
    <property type="match status" value="1"/>
</dbReference>
<dbReference type="PANTHER" id="PTHR30136:SF35">
    <property type="entry name" value="HTH-TYPE TRANSCRIPTIONAL REGULATOR RV1719"/>
    <property type="match status" value="1"/>
</dbReference>
<dbReference type="InterPro" id="IPR050707">
    <property type="entry name" value="HTH_MetabolicPath_Reg"/>
</dbReference>
<dbReference type="GO" id="GO:0045892">
    <property type="term" value="P:negative regulation of DNA-templated transcription"/>
    <property type="evidence" value="ECO:0007669"/>
    <property type="project" value="TreeGrafter"/>
</dbReference>
<feature type="domain" description="HTH iclR-type" evidence="4">
    <location>
        <begin position="10"/>
        <end position="70"/>
    </location>
</feature>
<sequence length="257" mass="27835">MRDARETAPLQSVDRALHLALMLRDGRQFSVQEAGELLGTAPSTAHRLLSALVRRGFAAQDRNRRYVAGPVFVPQAAQVSAGLLRRLAYPVLQGLHERLGETVQVMVLSGNSILFVDGIEDVERTLRVGMRIGDTMPAYCSAGGKAMLAEMSNPDLEHLYRGGLTPWPFARFRTLNALKRNLARVRRVGYGTSVEETERGVHGLGVSVHAPSGTAVAALTTAVPSVRFRRQDVPGYVEALSEARASLEELLAAEAPG</sequence>
<proteinExistence type="predicted"/>
<evidence type="ECO:0000256" key="1">
    <source>
        <dbReference type="ARBA" id="ARBA00023015"/>
    </source>
</evidence>
<evidence type="ECO:0000259" key="4">
    <source>
        <dbReference type="PROSITE" id="PS51077"/>
    </source>
</evidence>
<organism evidence="6 7">
    <name type="scientific">Blastococcus mobilis</name>
    <dbReference type="NCBI Taxonomy" id="1938746"/>
    <lineage>
        <taxon>Bacteria</taxon>
        <taxon>Bacillati</taxon>
        <taxon>Actinomycetota</taxon>
        <taxon>Actinomycetes</taxon>
        <taxon>Geodermatophilales</taxon>
        <taxon>Geodermatophilaceae</taxon>
        <taxon>Blastococcus</taxon>
    </lineage>
</organism>
<evidence type="ECO:0000256" key="3">
    <source>
        <dbReference type="ARBA" id="ARBA00023163"/>
    </source>
</evidence>
<dbReference type="InterPro" id="IPR036390">
    <property type="entry name" value="WH_DNA-bd_sf"/>
</dbReference>
<dbReference type="Gene3D" id="3.30.450.40">
    <property type="match status" value="1"/>
</dbReference>
<evidence type="ECO:0000259" key="5">
    <source>
        <dbReference type="PROSITE" id="PS51078"/>
    </source>
</evidence>